<feature type="non-terminal residue" evidence="1">
    <location>
        <position position="1"/>
    </location>
</feature>
<sequence>EEADLADILRLFQNDHIDTQRATLLGTELHELSLLESLLKIMVGHKESSL</sequence>
<comment type="caution">
    <text evidence="1">The sequence shown here is derived from an EMBL/GenBank/DDBJ whole genome shotgun (WGS) entry which is preliminary data.</text>
</comment>
<feature type="non-terminal residue" evidence="1">
    <location>
        <position position="50"/>
    </location>
</feature>
<accession>A0ABD0RAH5</accession>
<evidence type="ECO:0000313" key="2">
    <source>
        <dbReference type="Proteomes" id="UP001529510"/>
    </source>
</evidence>
<organism evidence="1 2">
    <name type="scientific">Cirrhinus mrigala</name>
    <name type="common">Mrigala</name>
    <dbReference type="NCBI Taxonomy" id="683832"/>
    <lineage>
        <taxon>Eukaryota</taxon>
        <taxon>Metazoa</taxon>
        <taxon>Chordata</taxon>
        <taxon>Craniata</taxon>
        <taxon>Vertebrata</taxon>
        <taxon>Euteleostomi</taxon>
        <taxon>Actinopterygii</taxon>
        <taxon>Neopterygii</taxon>
        <taxon>Teleostei</taxon>
        <taxon>Ostariophysi</taxon>
        <taxon>Cypriniformes</taxon>
        <taxon>Cyprinidae</taxon>
        <taxon>Labeoninae</taxon>
        <taxon>Labeonini</taxon>
        <taxon>Cirrhinus</taxon>
    </lineage>
</organism>
<proteinExistence type="predicted"/>
<evidence type="ECO:0000313" key="1">
    <source>
        <dbReference type="EMBL" id="KAL0194600.1"/>
    </source>
</evidence>
<gene>
    <name evidence="1" type="ORF">M9458_008172</name>
</gene>
<name>A0ABD0RAH5_CIRMR</name>
<dbReference type="Proteomes" id="UP001529510">
    <property type="component" value="Unassembled WGS sequence"/>
</dbReference>
<dbReference type="EMBL" id="JAMKFB020000004">
    <property type="protein sequence ID" value="KAL0194600.1"/>
    <property type="molecule type" value="Genomic_DNA"/>
</dbReference>
<protein>
    <submittedName>
        <fullName evidence="1">Uncharacterized protein</fullName>
    </submittedName>
</protein>
<keyword evidence="2" id="KW-1185">Reference proteome</keyword>
<dbReference type="AlphaFoldDB" id="A0ABD0RAH5"/>
<reference evidence="1 2" key="1">
    <citation type="submission" date="2024-05" db="EMBL/GenBank/DDBJ databases">
        <title>Genome sequencing and assembly of Indian major carp, Cirrhinus mrigala (Hamilton, 1822).</title>
        <authorList>
            <person name="Mohindra V."/>
            <person name="Chowdhury L.M."/>
            <person name="Lal K."/>
            <person name="Jena J.K."/>
        </authorList>
    </citation>
    <scope>NUCLEOTIDE SEQUENCE [LARGE SCALE GENOMIC DNA]</scope>
    <source>
        <strain evidence="1">CM1030</strain>
        <tissue evidence="1">Blood</tissue>
    </source>
</reference>